<evidence type="ECO:0000313" key="1">
    <source>
        <dbReference type="EMBL" id="EPE07386.1"/>
    </source>
</evidence>
<sequence length="144" mass="16053">MHHIVGSNLFNASMAPALYKPPAVSSCTCYEQLRAANVYVFTRHGSFRRMPRPLTSASALRPASPYLIRATRCHEPQGERRAVRPCFRCEFVEQQSPDSPFSGKYESGGAFPASHAVQILQAMLEVMADTRQFDSKADWLEDGS</sequence>
<name>S3C677_OPHP1</name>
<proteinExistence type="predicted"/>
<dbReference type="VEuPathDB" id="FungiDB:F503_08037"/>
<evidence type="ECO:0000313" key="2">
    <source>
        <dbReference type="Proteomes" id="UP000016923"/>
    </source>
</evidence>
<organism evidence="1 2">
    <name type="scientific">Ophiostoma piceae (strain UAMH 11346)</name>
    <name type="common">Sap stain fungus</name>
    <dbReference type="NCBI Taxonomy" id="1262450"/>
    <lineage>
        <taxon>Eukaryota</taxon>
        <taxon>Fungi</taxon>
        <taxon>Dikarya</taxon>
        <taxon>Ascomycota</taxon>
        <taxon>Pezizomycotina</taxon>
        <taxon>Sordariomycetes</taxon>
        <taxon>Sordariomycetidae</taxon>
        <taxon>Ophiostomatales</taxon>
        <taxon>Ophiostomataceae</taxon>
        <taxon>Ophiostoma</taxon>
    </lineage>
</organism>
<dbReference type="STRING" id="1262450.S3C677"/>
<dbReference type="AlphaFoldDB" id="S3C677"/>
<keyword evidence="2" id="KW-1185">Reference proteome</keyword>
<gene>
    <name evidence="1" type="ORF">F503_08037</name>
</gene>
<dbReference type="Proteomes" id="UP000016923">
    <property type="component" value="Unassembled WGS sequence"/>
</dbReference>
<accession>S3C677</accession>
<protein>
    <submittedName>
        <fullName evidence="1">Uncharacterized protein</fullName>
    </submittedName>
</protein>
<reference evidence="1 2" key="1">
    <citation type="journal article" date="2013" name="BMC Genomics">
        <title>The genome and transcriptome of the pine saprophyte Ophiostoma piceae, and a comparison with the bark beetle-associated pine pathogen Grosmannia clavigera.</title>
        <authorList>
            <person name="Haridas S."/>
            <person name="Wang Y."/>
            <person name="Lim L."/>
            <person name="Massoumi Alamouti S."/>
            <person name="Jackman S."/>
            <person name="Docking R."/>
            <person name="Robertson G."/>
            <person name="Birol I."/>
            <person name="Bohlmann J."/>
            <person name="Breuil C."/>
        </authorList>
    </citation>
    <scope>NUCLEOTIDE SEQUENCE [LARGE SCALE GENOMIC DNA]</scope>
    <source>
        <strain evidence="1 2">UAMH 11346</strain>
    </source>
</reference>
<dbReference type="EMBL" id="KE148151">
    <property type="protein sequence ID" value="EPE07386.1"/>
    <property type="molecule type" value="Genomic_DNA"/>
</dbReference>
<dbReference type="HOGENOM" id="CLU_1797054_0_0_1"/>
<dbReference type="OrthoDB" id="74764at2759"/>